<dbReference type="CDD" id="cd18787">
    <property type="entry name" value="SF2_C_DEAD"/>
    <property type="match status" value="1"/>
</dbReference>
<dbReference type="PANTHER" id="PTHR47959">
    <property type="entry name" value="ATP-DEPENDENT RNA HELICASE RHLE-RELATED"/>
    <property type="match status" value="1"/>
</dbReference>
<dbReference type="PROSITE" id="PS51195">
    <property type="entry name" value="Q_MOTIF"/>
    <property type="match status" value="1"/>
</dbReference>
<feature type="domain" description="DEAD-box RNA helicase Q" evidence="10">
    <location>
        <begin position="3"/>
        <end position="31"/>
    </location>
</feature>
<reference evidence="11" key="1">
    <citation type="submission" date="2020-10" db="EMBL/GenBank/DDBJ databases">
        <authorList>
            <person name="Lu T."/>
            <person name="Wang Q."/>
            <person name="Han X."/>
        </authorList>
    </citation>
    <scope>NUCLEOTIDE SEQUENCE</scope>
    <source>
        <strain evidence="11">WQ 117</strain>
    </source>
</reference>
<feature type="domain" description="Helicase ATP-binding" evidence="8">
    <location>
        <begin position="34"/>
        <end position="205"/>
    </location>
</feature>
<dbReference type="CDD" id="cd00268">
    <property type="entry name" value="DEADc"/>
    <property type="match status" value="1"/>
</dbReference>
<gene>
    <name evidence="11" type="ORF">IM532_07130</name>
</gene>
<evidence type="ECO:0000259" key="9">
    <source>
        <dbReference type="PROSITE" id="PS51194"/>
    </source>
</evidence>
<dbReference type="PROSITE" id="PS51192">
    <property type="entry name" value="HELICASE_ATP_BIND_1"/>
    <property type="match status" value="1"/>
</dbReference>
<dbReference type="InterPro" id="IPR014014">
    <property type="entry name" value="RNA_helicase_DEAD_Q_motif"/>
</dbReference>
<feature type="short sequence motif" description="Q motif" evidence="6">
    <location>
        <begin position="3"/>
        <end position="31"/>
    </location>
</feature>
<dbReference type="Pfam" id="PF00271">
    <property type="entry name" value="Helicase_C"/>
    <property type="match status" value="1"/>
</dbReference>
<evidence type="ECO:0000256" key="3">
    <source>
        <dbReference type="ARBA" id="ARBA00022806"/>
    </source>
</evidence>
<keyword evidence="12" id="KW-1185">Reference proteome</keyword>
<dbReference type="Gene3D" id="3.40.50.300">
    <property type="entry name" value="P-loop containing nucleotide triphosphate hydrolases"/>
    <property type="match status" value="2"/>
</dbReference>
<dbReference type="PANTHER" id="PTHR47959:SF13">
    <property type="entry name" value="ATP-DEPENDENT RNA HELICASE RHLE"/>
    <property type="match status" value="1"/>
</dbReference>
<comment type="similarity">
    <text evidence="5">Belongs to the DEAD box helicase family.</text>
</comment>
<organism evidence="11 12">
    <name type="scientific">Faecalibacter rhinopitheci</name>
    <dbReference type="NCBI Taxonomy" id="2779678"/>
    <lineage>
        <taxon>Bacteria</taxon>
        <taxon>Pseudomonadati</taxon>
        <taxon>Bacteroidota</taxon>
        <taxon>Flavobacteriia</taxon>
        <taxon>Flavobacteriales</taxon>
        <taxon>Weeksellaceae</taxon>
        <taxon>Faecalibacter</taxon>
    </lineage>
</organism>
<feature type="region of interest" description="Disordered" evidence="7">
    <location>
        <begin position="403"/>
        <end position="448"/>
    </location>
</feature>
<dbReference type="GO" id="GO:0005524">
    <property type="term" value="F:ATP binding"/>
    <property type="evidence" value="ECO:0007669"/>
    <property type="project" value="UniProtKB-KW"/>
</dbReference>
<dbReference type="EMBL" id="JADGIK010000004">
    <property type="protein sequence ID" value="MBF0597217.1"/>
    <property type="molecule type" value="Genomic_DNA"/>
</dbReference>
<evidence type="ECO:0000256" key="5">
    <source>
        <dbReference type="ARBA" id="ARBA00038437"/>
    </source>
</evidence>
<evidence type="ECO:0000256" key="7">
    <source>
        <dbReference type="SAM" id="MobiDB-lite"/>
    </source>
</evidence>
<evidence type="ECO:0000256" key="1">
    <source>
        <dbReference type="ARBA" id="ARBA00022741"/>
    </source>
</evidence>
<evidence type="ECO:0000256" key="4">
    <source>
        <dbReference type="ARBA" id="ARBA00022840"/>
    </source>
</evidence>
<sequence>MDITFEDFNFPPQLNSALEKMNITTPTPIQIKTYKPILSGRDIMGIAQTGTGKTLAYLLPLVKEYKFSKSHMPKIMILVPTRELVVQVTDILDQLTQFINVRVLGIYGGVNINTQKELIYEGVDILVGTPGRVMDLALNNDLQFKDVKKLVIDEFDEMLSLGFKFQLRNIFSMMNEKRQNILFSATMTDQVDEMLEEYFNRPEEISLARSGTPITKISQKAIPVQNFNTKLNLLVDQLRTEASIEKVLIFANNKKHADIIYEKLEEEFPDEFGVIHSNKSQNFRLRVMESYRKDEIKGIVTTDIMARGLDFPDISHVINFEIPEVPEQYIHRIGRTGRAEKTGIAISYFTEKEEVLLIEIENLMEKETEKLDFPENVKVNQSKMDFEKTVVKMKQITTVKIEEERGAAFHEKKDKNKKVNLGGPTKRKPPKTKTQNRGQLKQNSKKRR</sequence>
<dbReference type="InterPro" id="IPR044742">
    <property type="entry name" value="DEAD/DEAH_RhlB"/>
</dbReference>
<dbReference type="AlphaFoldDB" id="A0A8J7FMP1"/>
<accession>A0A8J7FMP1</accession>
<dbReference type="GO" id="GO:0003676">
    <property type="term" value="F:nucleic acid binding"/>
    <property type="evidence" value="ECO:0007669"/>
    <property type="project" value="InterPro"/>
</dbReference>
<dbReference type="RefSeq" id="WP_194182766.1">
    <property type="nucleotide sequence ID" value="NZ_JADGIK010000004.1"/>
</dbReference>
<dbReference type="GO" id="GO:0005829">
    <property type="term" value="C:cytosol"/>
    <property type="evidence" value="ECO:0007669"/>
    <property type="project" value="TreeGrafter"/>
</dbReference>
<evidence type="ECO:0000259" key="10">
    <source>
        <dbReference type="PROSITE" id="PS51195"/>
    </source>
</evidence>
<feature type="domain" description="Helicase C-terminal" evidence="9">
    <location>
        <begin position="230"/>
        <end position="385"/>
    </location>
</feature>
<dbReference type="Proteomes" id="UP000608754">
    <property type="component" value="Unassembled WGS sequence"/>
</dbReference>
<comment type="caution">
    <text evidence="11">The sequence shown here is derived from an EMBL/GenBank/DDBJ whole genome shotgun (WGS) entry which is preliminary data.</text>
</comment>
<dbReference type="InterPro" id="IPR014001">
    <property type="entry name" value="Helicase_ATP-bd"/>
</dbReference>
<name>A0A8J7FMP1_9FLAO</name>
<dbReference type="SMART" id="SM00487">
    <property type="entry name" value="DEXDc"/>
    <property type="match status" value="1"/>
</dbReference>
<dbReference type="SUPFAM" id="SSF52540">
    <property type="entry name" value="P-loop containing nucleoside triphosphate hydrolases"/>
    <property type="match status" value="1"/>
</dbReference>
<evidence type="ECO:0000313" key="12">
    <source>
        <dbReference type="Proteomes" id="UP000608754"/>
    </source>
</evidence>
<dbReference type="SMART" id="SM00490">
    <property type="entry name" value="HELICc"/>
    <property type="match status" value="1"/>
</dbReference>
<dbReference type="GO" id="GO:0016787">
    <property type="term" value="F:hydrolase activity"/>
    <property type="evidence" value="ECO:0007669"/>
    <property type="project" value="UniProtKB-KW"/>
</dbReference>
<keyword evidence="1" id="KW-0547">Nucleotide-binding</keyword>
<dbReference type="PROSITE" id="PS51194">
    <property type="entry name" value="HELICASE_CTER"/>
    <property type="match status" value="1"/>
</dbReference>
<feature type="compositionally biased region" description="Basic and acidic residues" evidence="7">
    <location>
        <begin position="403"/>
        <end position="414"/>
    </location>
</feature>
<evidence type="ECO:0000256" key="2">
    <source>
        <dbReference type="ARBA" id="ARBA00022801"/>
    </source>
</evidence>
<keyword evidence="2" id="KW-0378">Hydrolase</keyword>
<evidence type="ECO:0000256" key="6">
    <source>
        <dbReference type="PROSITE-ProRule" id="PRU00552"/>
    </source>
</evidence>
<dbReference type="Pfam" id="PF00270">
    <property type="entry name" value="DEAD"/>
    <property type="match status" value="1"/>
</dbReference>
<dbReference type="InterPro" id="IPR027417">
    <property type="entry name" value="P-loop_NTPase"/>
</dbReference>
<dbReference type="InterPro" id="IPR001650">
    <property type="entry name" value="Helicase_C-like"/>
</dbReference>
<evidence type="ECO:0000313" key="11">
    <source>
        <dbReference type="EMBL" id="MBF0597217.1"/>
    </source>
</evidence>
<proteinExistence type="inferred from homology"/>
<dbReference type="InterPro" id="IPR050079">
    <property type="entry name" value="DEAD_box_RNA_helicase"/>
</dbReference>
<dbReference type="InterPro" id="IPR011545">
    <property type="entry name" value="DEAD/DEAH_box_helicase_dom"/>
</dbReference>
<protein>
    <submittedName>
        <fullName evidence="11">DEAD/DEAH box helicase</fullName>
    </submittedName>
</protein>
<evidence type="ECO:0000259" key="8">
    <source>
        <dbReference type="PROSITE" id="PS51192"/>
    </source>
</evidence>
<dbReference type="GO" id="GO:0003724">
    <property type="term" value="F:RNA helicase activity"/>
    <property type="evidence" value="ECO:0007669"/>
    <property type="project" value="InterPro"/>
</dbReference>
<keyword evidence="3 11" id="KW-0347">Helicase</keyword>
<keyword evidence="4" id="KW-0067">ATP-binding</keyword>